<dbReference type="Proteomes" id="UP001501598">
    <property type="component" value="Unassembled WGS sequence"/>
</dbReference>
<keyword evidence="3" id="KW-1185">Reference proteome</keyword>
<evidence type="ECO:0000313" key="3">
    <source>
        <dbReference type="Proteomes" id="UP001501598"/>
    </source>
</evidence>
<feature type="domain" description="Amidohydrolase-related" evidence="1">
    <location>
        <begin position="143"/>
        <end position="309"/>
    </location>
</feature>
<reference evidence="3" key="1">
    <citation type="journal article" date="2019" name="Int. J. Syst. Evol. Microbiol.">
        <title>The Global Catalogue of Microorganisms (GCM) 10K type strain sequencing project: providing services to taxonomists for standard genome sequencing and annotation.</title>
        <authorList>
            <consortium name="The Broad Institute Genomics Platform"/>
            <consortium name="The Broad Institute Genome Sequencing Center for Infectious Disease"/>
            <person name="Wu L."/>
            <person name="Ma J."/>
        </authorList>
    </citation>
    <scope>NUCLEOTIDE SEQUENCE [LARGE SCALE GENOMIC DNA]</scope>
    <source>
        <strain evidence="3">JCM 17906</strain>
    </source>
</reference>
<proteinExistence type="predicted"/>
<name>A0ABP8RSS5_9PSEU</name>
<dbReference type="InterPro" id="IPR032466">
    <property type="entry name" value="Metal_Hydrolase"/>
</dbReference>
<accession>A0ABP8RSS5</accession>
<sequence>MHRLVDAHVHGVDFLQRVLPADELQAVLAGPDGPAGVVLFGLPMKKKWAQSEPRTPHYYLDGNDPCSYFPLTDQLVADLYLQLPDDLRARVAPTVCGFDPTDRLAVEHLEWAFDRYPFWAGIGEVMLRHDDLTNLTAGEHPTASHPALDAVFDFARRHDRPLALHHDSASAGRPAEHEYVPQLGAMLDRHPRTTVVWCHAGVARRIEPHDQAALVDELLDAHPGLHIDVSWSLLDRIVGPDEDGRSRQVDPDWVRLIDRHPDRFVLGSDSVAQLDDLRPLHGRLSRLVDAVHPAHRDALAHGNAERLWFARR</sequence>
<dbReference type="EMBL" id="BAABGT010000038">
    <property type="protein sequence ID" value="GAA4547705.1"/>
    <property type="molecule type" value="Genomic_DNA"/>
</dbReference>
<gene>
    <name evidence="2" type="ORF">GCM10023175_32490</name>
</gene>
<evidence type="ECO:0000259" key="1">
    <source>
        <dbReference type="Pfam" id="PF04909"/>
    </source>
</evidence>
<dbReference type="SUPFAM" id="SSF51556">
    <property type="entry name" value="Metallo-dependent hydrolases"/>
    <property type="match status" value="1"/>
</dbReference>
<dbReference type="InterPro" id="IPR006680">
    <property type="entry name" value="Amidohydro-rel"/>
</dbReference>
<dbReference type="RefSeq" id="WP_345418474.1">
    <property type="nucleotide sequence ID" value="NZ_BAABGT010000038.1"/>
</dbReference>
<organism evidence="2 3">
    <name type="scientific">Pseudonocardia xishanensis</name>
    <dbReference type="NCBI Taxonomy" id="630995"/>
    <lineage>
        <taxon>Bacteria</taxon>
        <taxon>Bacillati</taxon>
        <taxon>Actinomycetota</taxon>
        <taxon>Actinomycetes</taxon>
        <taxon>Pseudonocardiales</taxon>
        <taxon>Pseudonocardiaceae</taxon>
        <taxon>Pseudonocardia</taxon>
    </lineage>
</organism>
<dbReference type="Gene3D" id="3.20.20.140">
    <property type="entry name" value="Metal-dependent hydrolases"/>
    <property type="match status" value="1"/>
</dbReference>
<dbReference type="Pfam" id="PF04909">
    <property type="entry name" value="Amidohydro_2"/>
    <property type="match status" value="1"/>
</dbReference>
<comment type="caution">
    <text evidence="2">The sequence shown here is derived from an EMBL/GenBank/DDBJ whole genome shotgun (WGS) entry which is preliminary data.</text>
</comment>
<protein>
    <submittedName>
        <fullName evidence="2">Amidohydrolase family protein</fullName>
    </submittedName>
</protein>
<evidence type="ECO:0000313" key="2">
    <source>
        <dbReference type="EMBL" id="GAA4547705.1"/>
    </source>
</evidence>